<dbReference type="GO" id="GO:0019915">
    <property type="term" value="P:lipid storage"/>
    <property type="evidence" value="ECO:0007669"/>
    <property type="project" value="UniProtKB-ARBA"/>
</dbReference>
<dbReference type="Pfam" id="PF00887">
    <property type="entry name" value="ACBP"/>
    <property type="match status" value="1"/>
</dbReference>
<accession>A0A2G9UD95</accession>
<dbReference type="GO" id="GO:0006631">
    <property type="term" value="P:fatty acid metabolic process"/>
    <property type="evidence" value="ECO:0007669"/>
    <property type="project" value="TreeGrafter"/>
</dbReference>
<organism evidence="4 5">
    <name type="scientific">Teladorsagia circumcincta</name>
    <name type="common">Brown stomach worm</name>
    <name type="synonym">Ostertagia circumcincta</name>
    <dbReference type="NCBI Taxonomy" id="45464"/>
    <lineage>
        <taxon>Eukaryota</taxon>
        <taxon>Metazoa</taxon>
        <taxon>Ecdysozoa</taxon>
        <taxon>Nematoda</taxon>
        <taxon>Chromadorea</taxon>
        <taxon>Rhabditida</taxon>
        <taxon>Rhabditina</taxon>
        <taxon>Rhabditomorpha</taxon>
        <taxon>Strongyloidea</taxon>
        <taxon>Trichostrongylidae</taxon>
        <taxon>Teladorsagia</taxon>
    </lineage>
</organism>
<protein>
    <submittedName>
        <fullName evidence="4">Acyl CoA binding protein</fullName>
    </submittedName>
</protein>
<dbReference type="Proteomes" id="UP000230423">
    <property type="component" value="Unassembled WGS sequence"/>
</dbReference>
<feature type="domain" description="ACB" evidence="3">
    <location>
        <begin position="65"/>
        <end position="154"/>
    </location>
</feature>
<proteinExistence type="predicted"/>
<name>A0A2G9UD95_TELCI</name>
<evidence type="ECO:0000256" key="1">
    <source>
        <dbReference type="ARBA" id="ARBA00023121"/>
    </source>
</evidence>
<evidence type="ECO:0000256" key="2">
    <source>
        <dbReference type="ARBA" id="ARBA00059808"/>
    </source>
</evidence>
<dbReference type="InterPro" id="IPR014352">
    <property type="entry name" value="FERM/acyl-CoA-bd_prot_sf"/>
</dbReference>
<comment type="function">
    <text evidence="2">Binds medium- and long-chain acyl-CoA esters with very high affinity and may function as an intracellular carrier of acyl-CoA esters.</text>
</comment>
<dbReference type="EMBL" id="KZ347197">
    <property type="protein sequence ID" value="PIO68214.1"/>
    <property type="molecule type" value="Genomic_DNA"/>
</dbReference>
<dbReference type="PRINTS" id="PR00689">
    <property type="entry name" value="ACOABINDINGP"/>
</dbReference>
<dbReference type="GO" id="GO:0000062">
    <property type="term" value="F:fatty-acyl-CoA binding"/>
    <property type="evidence" value="ECO:0007669"/>
    <property type="project" value="InterPro"/>
</dbReference>
<dbReference type="Gene3D" id="1.20.80.10">
    <property type="match status" value="1"/>
</dbReference>
<evidence type="ECO:0000313" key="5">
    <source>
        <dbReference type="Proteomes" id="UP000230423"/>
    </source>
</evidence>
<dbReference type="PROSITE" id="PS51228">
    <property type="entry name" value="ACB_2"/>
    <property type="match status" value="1"/>
</dbReference>
<keyword evidence="1" id="KW-0446">Lipid-binding</keyword>
<dbReference type="GO" id="GO:0005737">
    <property type="term" value="C:cytoplasm"/>
    <property type="evidence" value="ECO:0007669"/>
    <property type="project" value="TreeGrafter"/>
</dbReference>
<dbReference type="PANTHER" id="PTHR23310">
    <property type="entry name" value="ACYL-COA-BINDING PROTEIN, ACBP"/>
    <property type="match status" value="1"/>
</dbReference>
<dbReference type="AlphaFoldDB" id="A0A2G9UD95"/>
<reference evidence="4 5" key="1">
    <citation type="submission" date="2015-09" db="EMBL/GenBank/DDBJ databases">
        <title>Draft genome of the parasitic nematode Teladorsagia circumcincta isolate WARC Sus (inbred).</title>
        <authorList>
            <person name="Mitreva M."/>
        </authorList>
    </citation>
    <scope>NUCLEOTIDE SEQUENCE [LARGE SCALE GENOMIC DNA]</scope>
    <source>
        <strain evidence="4 5">S</strain>
    </source>
</reference>
<dbReference type="FunFam" id="1.20.80.10:FF:000010">
    <property type="entry name" value="Acyl-CoA-binding domain-containing protein 5"/>
    <property type="match status" value="1"/>
</dbReference>
<dbReference type="InterPro" id="IPR035984">
    <property type="entry name" value="Acyl-CoA-binding_sf"/>
</dbReference>
<dbReference type="SUPFAM" id="SSF47027">
    <property type="entry name" value="Acyl-CoA binding protein"/>
    <property type="match status" value="1"/>
</dbReference>
<evidence type="ECO:0000259" key="3">
    <source>
        <dbReference type="PROSITE" id="PS51228"/>
    </source>
</evidence>
<gene>
    <name evidence="4" type="ORF">TELCIR_10004</name>
</gene>
<dbReference type="CDD" id="cd00435">
    <property type="entry name" value="ACBP"/>
    <property type="match status" value="1"/>
</dbReference>
<evidence type="ECO:0000313" key="4">
    <source>
        <dbReference type="EMBL" id="PIO68214.1"/>
    </source>
</evidence>
<sequence>MAELLSIIKTRGHRLANKAGISAGKRSQHMPLSSFCQIICSYPHPFSFDLVSHFKMPRDDEKMSLDERFEAAVAIIQNLPKEGPVSTSNTQKLEFYSLFKQATIGDVNTERPSIFSIIERKKWDAWKAVEGTSQEEAKKRYIEVLLAMFDKIEQEIDMELWLNEKCDSIIKTNLALLGK</sequence>
<keyword evidence="5" id="KW-1185">Reference proteome</keyword>
<dbReference type="InterPro" id="IPR000582">
    <property type="entry name" value="Acyl-CoA-binding_protein"/>
</dbReference>
<dbReference type="OrthoDB" id="71307at2759"/>
<dbReference type="PANTHER" id="PTHR23310:SF120">
    <property type="entry name" value="ACYL-COA-BINDING PROTEIN HOMOLOG 3"/>
    <property type="match status" value="1"/>
</dbReference>